<accession>Q012Z6</accession>
<keyword evidence="2 9" id="KW-0645">Protease</keyword>
<feature type="domain" description="GRF-type" evidence="12">
    <location>
        <begin position="177"/>
        <end position="218"/>
    </location>
</feature>
<dbReference type="InterPro" id="IPR001300">
    <property type="entry name" value="Peptidase_C2_calpain_cat"/>
</dbReference>
<evidence type="ECO:0000256" key="2">
    <source>
        <dbReference type="ARBA" id="ARBA00022670"/>
    </source>
</evidence>
<reference evidence="13 14" key="2">
    <citation type="journal article" date="2014" name="BMC Genomics">
        <title>An improved genome of the model marine alga Ostreococcus tauri unfolds by assessing Illumina de novo assemblies.</title>
        <authorList>
            <person name="Blanc-Mathieu R."/>
            <person name="Verhelst B."/>
            <person name="Derelle E."/>
            <person name="Rombauts S."/>
            <person name="Bouget F.Y."/>
            <person name="Carre I."/>
            <person name="Chateau A."/>
            <person name="Eyre-Walker A."/>
            <person name="Grimsley N."/>
            <person name="Moreau H."/>
            <person name="Piegu B."/>
            <person name="Rivals E."/>
            <person name="Schackwitz W."/>
            <person name="Van de Peer Y."/>
            <person name="Piganeau G."/>
        </authorList>
    </citation>
    <scope>NUCLEOTIDE SEQUENCE [LARGE SCALE GENOMIC DNA]</scope>
    <source>
        <strain evidence="14">OTTH 0595 / CCAP 157/2 / RCC745</strain>
    </source>
</reference>
<dbReference type="OrthoDB" id="498710at2759"/>
<dbReference type="GO" id="GO:0006508">
    <property type="term" value="P:proteolysis"/>
    <property type="evidence" value="ECO:0007669"/>
    <property type="project" value="UniProtKB-KW"/>
</dbReference>
<evidence type="ECO:0000313" key="13">
    <source>
        <dbReference type="EMBL" id="CAL55034.1"/>
    </source>
</evidence>
<dbReference type="CDD" id="cd00044">
    <property type="entry name" value="CysPc"/>
    <property type="match status" value="1"/>
</dbReference>
<dbReference type="PANTHER" id="PTHR10183">
    <property type="entry name" value="CALPAIN"/>
    <property type="match status" value="1"/>
</dbReference>
<dbReference type="PANTHER" id="PTHR10183:SF379">
    <property type="entry name" value="CALPAIN-5"/>
    <property type="match status" value="1"/>
</dbReference>
<dbReference type="InParanoid" id="Q012Z6"/>
<dbReference type="Gene3D" id="1.10.8.10">
    <property type="entry name" value="DNA helicase RuvA subunit, C-terminal domain"/>
    <property type="match status" value="1"/>
</dbReference>
<keyword evidence="5 9" id="KW-0378">Hydrolase</keyword>
<dbReference type="CDD" id="cd14344">
    <property type="entry name" value="UBA_TYDP2"/>
    <property type="match status" value="1"/>
</dbReference>
<evidence type="ECO:0000256" key="9">
    <source>
        <dbReference type="PROSITE-ProRule" id="PRU00239"/>
    </source>
</evidence>
<dbReference type="Pfam" id="PF14555">
    <property type="entry name" value="UBA_4"/>
    <property type="match status" value="1"/>
</dbReference>
<keyword evidence="6 9" id="KW-0788">Thiol protease</keyword>
<feature type="active site" evidence="8 9">
    <location>
        <position position="258"/>
    </location>
</feature>
<feature type="domain" description="Calpain catalytic" evidence="11">
    <location>
        <begin position="151"/>
        <end position="520"/>
    </location>
</feature>
<evidence type="ECO:0000259" key="12">
    <source>
        <dbReference type="PROSITE" id="PS51999"/>
    </source>
</evidence>
<gene>
    <name evidence="13" type="ORF">OT_ostta08g03030</name>
</gene>
<dbReference type="InterPro" id="IPR022684">
    <property type="entry name" value="Calpain_cysteine_protease"/>
</dbReference>
<sequence length="841" mass="92780">MPAKRARASSNTTVDSDEILRTFQNATACDEAYARRRLSQNAWSLAKALDAHFASTEALDARERKRGATLTSLVRPRAKEVSKQDELDAEDGMERLKRDAADAVRRAQTAFAADADGFFRSIPLNEEAEMFTSGSYEALATLVCERVGEEGFRDDAFPPAPGSVDGRGNASGNAPQCRCGLQAKVKQVHKDGVTQGRLFYGCEKRVDRCDFFAWCSKETLVHTDAAKALRWKRFAPPRFKFARRTSAADIRQGSVGDCWFLSSLAVIAEREDLLEQVVGVSRRHAGVFEKHGAWFVRLFLGGRWRAIVVDDMLPVKTPKTKKDDEYSLAFSRAANNQLWVSLTEKAYAKAHGSYSAISGGYVSEGLHDLTGSATEQIDFHANDFDSEECWARLMSFSAAGFPLGCATSFSAEGIVGHHAYSVLEVREVVGVKKGVQTKLTEVYARGKDALDVEVENLRLLKIRNPWGKREWRGEFSSNSDAWTKRLGDVLSRTRADDGEFWMSYRDFLMHFSSVDVCKSPRGWHSMNLETVLSDTRERGPTFLIRVDDDGGCWCHVLLLQHTKRGRPNGHWYTDLSVLVWSRDVGSSDWTPMGGMFGARERESCQGEIMLDAGLEYAFHILSIAGGRDVPVTLRLCSAKPVRARLGPPGIPASVARNLHLAIHGDSAITGGSKFKRSHLALCGGFATCATSKGLNFVFIQAGAARASDLAVRVAYRFDDERGAACYQHDDVVVARPGFSRLAVVASGVSTHARHKFEFDYAVAECACGNATSESIHDDDDDDDCVVIGETVAKNTERAREKRPEIAPMRCEALFEQVDAAFWSPPRASTKHTARGTFSAVI</sequence>
<dbReference type="PRINTS" id="PR00704">
    <property type="entry name" value="CALPAIN"/>
</dbReference>
<keyword evidence="3" id="KW-0479">Metal-binding</keyword>
<dbReference type="PROSITE" id="PS00139">
    <property type="entry name" value="THIOL_PROTEASE_CYS"/>
    <property type="match status" value="1"/>
</dbReference>
<dbReference type="GO" id="GO:0008270">
    <property type="term" value="F:zinc ion binding"/>
    <property type="evidence" value="ECO:0007669"/>
    <property type="project" value="UniProtKB-KW"/>
</dbReference>
<dbReference type="GO" id="GO:0004198">
    <property type="term" value="F:calcium-dependent cysteine-type endopeptidase activity"/>
    <property type="evidence" value="ECO:0007669"/>
    <property type="project" value="InterPro"/>
</dbReference>
<comment type="caution">
    <text evidence="13">The sequence shown here is derived from an EMBL/GenBank/DDBJ whole genome shotgun (WGS) entry which is preliminary data.</text>
</comment>
<dbReference type="OMA" id="FKFARRT"/>
<dbReference type="Pfam" id="PF06839">
    <property type="entry name" value="Zn_ribbon_GRF"/>
    <property type="match status" value="1"/>
</dbReference>
<dbReference type="Gene3D" id="3.90.70.10">
    <property type="entry name" value="Cysteine proteinases"/>
    <property type="match status" value="1"/>
</dbReference>
<feature type="active site" evidence="8 9">
    <location>
        <position position="464"/>
    </location>
</feature>
<feature type="active site" evidence="9">
    <location>
        <position position="418"/>
    </location>
</feature>
<dbReference type="InterPro" id="IPR038765">
    <property type="entry name" value="Papain-like_cys_pep_sf"/>
</dbReference>
<dbReference type="Pfam" id="PF00648">
    <property type="entry name" value="Peptidase_C2"/>
    <property type="match status" value="1"/>
</dbReference>
<evidence type="ECO:0000313" key="14">
    <source>
        <dbReference type="Proteomes" id="UP000009170"/>
    </source>
</evidence>
<keyword evidence="7" id="KW-0862">Zinc</keyword>
<keyword evidence="14" id="KW-1185">Reference proteome</keyword>
<evidence type="ECO:0000256" key="1">
    <source>
        <dbReference type="ARBA" id="ARBA00007623"/>
    </source>
</evidence>
<dbReference type="PROSITE" id="PS50203">
    <property type="entry name" value="CALPAIN_CAT"/>
    <property type="match status" value="1"/>
</dbReference>
<name>Q012Z6_OSTTA</name>
<proteinExistence type="inferred from homology"/>
<dbReference type="SUPFAM" id="SSF54001">
    <property type="entry name" value="Cysteine proteinases"/>
    <property type="match status" value="1"/>
</dbReference>
<organism evidence="13 14">
    <name type="scientific">Ostreococcus tauri</name>
    <name type="common">Marine green alga</name>
    <dbReference type="NCBI Taxonomy" id="70448"/>
    <lineage>
        <taxon>Eukaryota</taxon>
        <taxon>Viridiplantae</taxon>
        <taxon>Chlorophyta</taxon>
        <taxon>Mamiellophyceae</taxon>
        <taxon>Mamiellales</taxon>
        <taxon>Bathycoccaceae</taxon>
        <taxon>Ostreococcus</taxon>
    </lineage>
</organism>
<reference evidence="14" key="1">
    <citation type="journal article" date="2006" name="Proc. Natl. Acad. Sci. U.S.A.">
        <title>Genome analysis of the smallest free-living eukaryote Ostreococcus tauri unveils many unique features.</title>
        <authorList>
            <person name="Derelle E."/>
            <person name="Ferraz C."/>
            <person name="Rombauts S."/>
            <person name="Rouze P."/>
            <person name="Worden A.Z."/>
            <person name="Robbens S."/>
            <person name="Partensky F."/>
            <person name="Degroeve S."/>
            <person name="Echeynie S."/>
            <person name="Cooke R."/>
            <person name="Saeys Y."/>
            <person name="Wuyts J."/>
            <person name="Jabbari K."/>
            <person name="Bowler C."/>
            <person name="Panaud O."/>
            <person name="Piegu B."/>
            <person name="Ball S.G."/>
            <person name="Ral J.-P."/>
            <person name="Bouget F.-Y."/>
            <person name="Piganeau G."/>
            <person name="De Baets B."/>
            <person name="Picard A."/>
            <person name="Delseny M."/>
            <person name="Demaille J."/>
            <person name="Van de Peer Y."/>
            <person name="Moreau H."/>
        </authorList>
    </citation>
    <scope>NUCLEOTIDE SEQUENCE [LARGE SCALE GENOMIC DNA]</scope>
    <source>
        <strain evidence="14">OTTH 0595 / CCAP 157/2 / RCC745</strain>
    </source>
</reference>
<keyword evidence="4 10" id="KW-0863">Zinc-finger</keyword>
<protein>
    <submittedName>
        <fullName evidence="13">Peptidase C2, calpain family</fullName>
    </submittedName>
</protein>
<evidence type="ECO:0000256" key="7">
    <source>
        <dbReference type="ARBA" id="ARBA00022833"/>
    </source>
</evidence>
<dbReference type="STRING" id="70448.Q012Z6"/>
<dbReference type="InterPro" id="IPR010666">
    <property type="entry name" value="Znf_GRF"/>
</dbReference>
<dbReference type="RefSeq" id="XP_003080866.1">
    <property type="nucleotide sequence ID" value="XM_003080818.1"/>
</dbReference>
<dbReference type="GeneID" id="9831445"/>
<evidence type="ECO:0000256" key="4">
    <source>
        <dbReference type="ARBA" id="ARBA00022771"/>
    </source>
</evidence>
<evidence type="ECO:0000256" key="10">
    <source>
        <dbReference type="PROSITE-ProRule" id="PRU01343"/>
    </source>
</evidence>
<dbReference type="EMBL" id="CAID01000008">
    <property type="protein sequence ID" value="CAL55034.1"/>
    <property type="molecule type" value="Genomic_DNA"/>
</dbReference>
<evidence type="ECO:0000256" key="3">
    <source>
        <dbReference type="ARBA" id="ARBA00022723"/>
    </source>
</evidence>
<dbReference type="InterPro" id="IPR000169">
    <property type="entry name" value="Pept_cys_AS"/>
</dbReference>
<evidence type="ECO:0000259" key="11">
    <source>
        <dbReference type="PROSITE" id="PS50203"/>
    </source>
</evidence>
<comment type="similarity">
    <text evidence="1">Belongs to the peptidase C2 family.</text>
</comment>
<dbReference type="Proteomes" id="UP000009170">
    <property type="component" value="Unassembled WGS sequence"/>
</dbReference>
<evidence type="ECO:0000256" key="8">
    <source>
        <dbReference type="PIRSR" id="PIRSR622684-1"/>
    </source>
</evidence>
<evidence type="ECO:0000256" key="6">
    <source>
        <dbReference type="ARBA" id="ARBA00022807"/>
    </source>
</evidence>
<dbReference type="AlphaFoldDB" id="Q012Z6"/>
<dbReference type="PROSITE" id="PS51999">
    <property type="entry name" value="ZF_GRF"/>
    <property type="match status" value="1"/>
</dbReference>
<dbReference type="KEGG" id="ota:OT_ostta08g03030"/>
<evidence type="ECO:0000256" key="5">
    <source>
        <dbReference type="ARBA" id="ARBA00022801"/>
    </source>
</evidence>
<dbReference type="SMART" id="SM00230">
    <property type="entry name" value="CysPc"/>
    <property type="match status" value="1"/>
</dbReference>